<gene>
    <name evidence="1" type="ORF">KIH16_00750</name>
</gene>
<keyword evidence="2" id="KW-1185">Reference proteome</keyword>
<dbReference type="EMBL" id="CP074691">
    <property type="protein sequence ID" value="QVL36389.1"/>
    <property type="molecule type" value="Genomic_DNA"/>
</dbReference>
<name>A0ACD1DWA9_9BACT</name>
<sequence>MKQQIMDGVYWVGVIDWALTHFHGHELSTHRGSTYNSYLIVDEKIALIDTVWGPFAEEFLHKVKEVVDPARIDYIVVNHAETDHSGALPALAALAPQAEILVSPKGMDSVPGHYRHAGDLRLRPVKTGDSVSLGQRDLLFVEAPMLHWPDSMFTYLTGSNLLMPNDAFGQHYASAFRFNDEVDQEELYEEALKYYANILTPFSPLVLKKIDEVLALGLPVDMIAPSHGVIWRKDPLQIVTQYQEWARQEPKRKAVILYDTMWEATRKMAEAVGEGLAESGVDHRLFHMSLTDRNDAITAIFEAGAVIVGSPCLNGGILPTITPILEDLRGLKFKNKVGAAFSSYGWSGEGLKRIEDHMKGARIDVVAEGVAAKWQPDGEALERCRELGRTVAKGLPA</sequence>
<reference evidence="1" key="1">
    <citation type="submission" date="2021-05" db="EMBL/GenBank/DDBJ databases">
        <title>An isolated secondary fermenter in methanogenic hydrocarbon-degrading communities.</title>
        <authorList>
            <person name="Liu Y.-F."/>
            <person name="Liu Z.-l."/>
        </authorList>
    </citation>
    <scope>NUCLEOTIDE SEQUENCE</scope>
    <source>
        <strain evidence="1">L-13</strain>
    </source>
</reference>
<accession>A0ACD1DWA9</accession>
<organism evidence="1 2">
    <name type="scientific">Aminirod propionatiphilus</name>
    <dbReference type="NCBI Taxonomy" id="3415223"/>
    <lineage>
        <taxon>Bacteria</taxon>
        <taxon>Thermotogati</taxon>
        <taxon>Synergistota</taxon>
        <taxon>Synergistia</taxon>
        <taxon>Synergistales</taxon>
        <taxon>Aminiphilaceae</taxon>
        <taxon>Aminirod</taxon>
    </lineage>
</organism>
<protein>
    <submittedName>
        <fullName evidence="1">MBL fold metallo-hydrolase</fullName>
    </submittedName>
</protein>
<proteinExistence type="predicted"/>
<evidence type="ECO:0000313" key="1">
    <source>
        <dbReference type="EMBL" id="QVL36389.1"/>
    </source>
</evidence>
<evidence type="ECO:0000313" key="2">
    <source>
        <dbReference type="Proteomes" id="UP000682204"/>
    </source>
</evidence>
<dbReference type="Proteomes" id="UP000682204">
    <property type="component" value="Chromosome"/>
</dbReference>